<sequence length="102" mass="11727">MNGDKETRVRRGRRSRPAPPEGARGGAGRRREEPRARARYRRGTDLQTMASLTKINYFPMMTERARLHYCCRYPPAVRTGSAVCILIIDIRGINRNVLDVRL</sequence>
<feature type="region of interest" description="Disordered" evidence="1">
    <location>
        <begin position="1"/>
        <end position="39"/>
    </location>
</feature>
<evidence type="ECO:0000256" key="1">
    <source>
        <dbReference type="SAM" id="MobiDB-lite"/>
    </source>
</evidence>
<keyword evidence="3" id="KW-1185">Reference proteome</keyword>
<organism evidence="2 3">
    <name type="scientific">Eumeta variegata</name>
    <name type="common">Bagworm moth</name>
    <name type="synonym">Eumeta japonica</name>
    <dbReference type="NCBI Taxonomy" id="151549"/>
    <lineage>
        <taxon>Eukaryota</taxon>
        <taxon>Metazoa</taxon>
        <taxon>Ecdysozoa</taxon>
        <taxon>Arthropoda</taxon>
        <taxon>Hexapoda</taxon>
        <taxon>Insecta</taxon>
        <taxon>Pterygota</taxon>
        <taxon>Neoptera</taxon>
        <taxon>Endopterygota</taxon>
        <taxon>Lepidoptera</taxon>
        <taxon>Glossata</taxon>
        <taxon>Ditrysia</taxon>
        <taxon>Tineoidea</taxon>
        <taxon>Psychidae</taxon>
        <taxon>Oiketicinae</taxon>
        <taxon>Eumeta</taxon>
    </lineage>
</organism>
<evidence type="ECO:0000313" key="3">
    <source>
        <dbReference type="Proteomes" id="UP000299102"/>
    </source>
</evidence>
<accession>A0A4C1VF07</accession>
<proteinExistence type="predicted"/>
<dbReference type="EMBL" id="BGZK01000333">
    <property type="protein sequence ID" value="GBP37416.1"/>
    <property type="molecule type" value="Genomic_DNA"/>
</dbReference>
<protein>
    <submittedName>
        <fullName evidence="2">Uncharacterized protein</fullName>
    </submittedName>
</protein>
<gene>
    <name evidence="2" type="ORF">EVAR_16321_1</name>
</gene>
<comment type="caution">
    <text evidence="2">The sequence shown here is derived from an EMBL/GenBank/DDBJ whole genome shotgun (WGS) entry which is preliminary data.</text>
</comment>
<name>A0A4C1VF07_EUMVA</name>
<reference evidence="2 3" key="1">
    <citation type="journal article" date="2019" name="Commun. Biol.">
        <title>The bagworm genome reveals a unique fibroin gene that provides high tensile strength.</title>
        <authorList>
            <person name="Kono N."/>
            <person name="Nakamura H."/>
            <person name="Ohtoshi R."/>
            <person name="Tomita M."/>
            <person name="Numata K."/>
            <person name="Arakawa K."/>
        </authorList>
    </citation>
    <scope>NUCLEOTIDE SEQUENCE [LARGE SCALE GENOMIC DNA]</scope>
</reference>
<dbReference type="AlphaFoldDB" id="A0A4C1VF07"/>
<evidence type="ECO:0000313" key="2">
    <source>
        <dbReference type="EMBL" id="GBP37416.1"/>
    </source>
</evidence>
<dbReference type="Proteomes" id="UP000299102">
    <property type="component" value="Unassembled WGS sequence"/>
</dbReference>